<evidence type="ECO:0000313" key="3">
    <source>
        <dbReference type="Proteomes" id="UP000248706"/>
    </source>
</evidence>
<dbReference type="Proteomes" id="UP000248706">
    <property type="component" value="Unassembled WGS sequence"/>
</dbReference>
<protein>
    <recommendedName>
        <fullName evidence="4">PEGA domain-containing protein</fullName>
    </recommendedName>
</protein>
<name>A0A328VFP2_9CHLR</name>
<evidence type="ECO:0000313" key="2">
    <source>
        <dbReference type="EMBL" id="RAQ96638.1"/>
    </source>
</evidence>
<keyword evidence="1" id="KW-0812">Transmembrane</keyword>
<evidence type="ECO:0000256" key="1">
    <source>
        <dbReference type="SAM" id="Phobius"/>
    </source>
</evidence>
<proteinExistence type="predicted"/>
<comment type="caution">
    <text evidence="2">The sequence shown here is derived from an EMBL/GenBank/DDBJ whole genome shotgun (WGS) entry which is preliminary data.</text>
</comment>
<dbReference type="EMBL" id="MCIF01000002">
    <property type="protein sequence ID" value="RAQ96638.1"/>
    <property type="molecule type" value="Genomic_DNA"/>
</dbReference>
<organism evidence="2 3">
    <name type="scientific">Thermogemmatispora tikiterensis</name>
    <dbReference type="NCBI Taxonomy" id="1825093"/>
    <lineage>
        <taxon>Bacteria</taxon>
        <taxon>Bacillati</taxon>
        <taxon>Chloroflexota</taxon>
        <taxon>Ktedonobacteria</taxon>
        <taxon>Thermogemmatisporales</taxon>
        <taxon>Thermogemmatisporaceae</taxon>
        <taxon>Thermogemmatispora</taxon>
    </lineage>
</organism>
<keyword evidence="3" id="KW-1185">Reference proteome</keyword>
<feature type="transmembrane region" description="Helical" evidence="1">
    <location>
        <begin position="52"/>
        <end position="73"/>
    </location>
</feature>
<dbReference type="RefSeq" id="WP_112430374.1">
    <property type="nucleotide sequence ID" value="NZ_MCIF01000002.1"/>
</dbReference>
<dbReference type="AlphaFoldDB" id="A0A328VFP2"/>
<evidence type="ECO:0008006" key="4">
    <source>
        <dbReference type="Google" id="ProtNLM"/>
    </source>
</evidence>
<sequence length="198" mass="21863">MDKPSNQSGQSPLEPVTAQETEKEEIAFVLLPGSGQTWLWPRAAALRSGSRLSGLAALLALFLTALLLCYLFPVGEIAQQLVRFFIPEQPASINSASYYLSVDVPWTQITVDGQPLQQKSILAFISPLQLLRGTHLISWQAAPFREQSCTISVPPSAGDSCPTSTTQYQGGRQIQVLWLRDRLSDLAGWSWWLQLPPQ</sequence>
<reference evidence="2 3" key="1">
    <citation type="submission" date="2016-08" db="EMBL/GenBank/DDBJ databases">
        <title>Analysis of Carbohydrate Active Enzymes in Thermogemmatispora T81 Reveals Carbohydrate Degradation Ability.</title>
        <authorList>
            <person name="Tomazini A."/>
            <person name="Lal S."/>
            <person name="Stott M."/>
            <person name="Henrissat B."/>
            <person name="Polikarpov I."/>
            <person name="Sparling R."/>
            <person name="Levin D.B."/>
        </authorList>
    </citation>
    <scope>NUCLEOTIDE SEQUENCE [LARGE SCALE GENOMIC DNA]</scope>
    <source>
        <strain evidence="2 3">T81</strain>
    </source>
</reference>
<keyword evidence="1" id="KW-1133">Transmembrane helix</keyword>
<accession>A0A328VFP2</accession>
<keyword evidence="1" id="KW-0472">Membrane</keyword>
<gene>
    <name evidence="2" type="ORF">A4R35_13930</name>
</gene>